<dbReference type="AlphaFoldDB" id="A0A6N1VIK9"/>
<evidence type="ECO:0000256" key="1">
    <source>
        <dbReference type="SAM" id="SignalP"/>
    </source>
</evidence>
<feature type="signal peptide" evidence="1">
    <location>
        <begin position="1"/>
        <end position="25"/>
    </location>
</feature>
<keyword evidence="3" id="KW-1185">Reference proteome</keyword>
<protein>
    <submittedName>
        <fullName evidence="2">Uncharacterized protein</fullName>
    </submittedName>
</protein>
<sequence length="250" mass="26782">MVRCEVFVVMAFTLFLFGGEAAAQARENAASPKGGTREAATWGDPAYPDIDYSIPFARDLHRAGASFFGWWGLFDDNSGSTESHDLLAVNFSSNRDPEDPNAAVLLAICSGGNLYLGYFPRQLSPEAAPGATASEANSTGEVADDAPKDVFQWVAENEKRAGVVVTFQIDDFPSKGSVWYKTHNGNGVILKDRFAEDIILRIEAAETMRITLTEGHRDISSTFRVVGGDAALKPVVELCSPTGTGAAPAQ</sequence>
<keyword evidence="1" id="KW-0732">Signal</keyword>
<accession>A0A6N1VIK9</accession>
<proteinExistence type="predicted"/>
<organism evidence="2 3">
    <name type="scientific">Oricola thermophila</name>
    <dbReference type="NCBI Taxonomy" id="2742145"/>
    <lineage>
        <taxon>Bacteria</taxon>
        <taxon>Pseudomonadati</taxon>
        <taxon>Pseudomonadota</taxon>
        <taxon>Alphaproteobacteria</taxon>
        <taxon>Hyphomicrobiales</taxon>
        <taxon>Ahrensiaceae</taxon>
        <taxon>Oricola</taxon>
    </lineage>
</organism>
<evidence type="ECO:0000313" key="2">
    <source>
        <dbReference type="EMBL" id="QKV18999.1"/>
    </source>
</evidence>
<reference evidence="2 3" key="1">
    <citation type="submission" date="2020-06" db="EMBL/GenBank/DDBJ databases">
        <title>Oricola thermophila sp. nov. isolated from a tidal sediments.</title>
        <authorList>
            <person name="Kwon K.K."/>
            <person name="Yang S.-H."/>
            <person name="Park M.-J."/>
        </authorList>
    </citation>
    <scope>NUCLEOTIDE SEQUENCE [LARGE SCALE GENOMIC DNA]</scope>
    <source>
        <strain evidence="2 3">MEBiC13590</strain>
    </source>
</reference>
<dbReference type="EMBL" id="CP054836">
    <property type="protein sequence ID" value="QKV18999.1"/>
    <property type="molecule type" value="Genomic_DNA"/>
</dbReference>
<gene>
    <name evidence="2" type="ORF">HTY61_11340</name>
</gene>
<evidence type="ECO:0000313" key="3">
    <source>
        <dbReference type="Proteomes" id="UP000509367"/>
    </source>
</evidence>
<feature type="chain" id="PRO_5026904611" evidence="1">
    <location>
        <begin position="26"/>
        <end position="250"/>
    </location>
</feature>
<name>A0A6N1VIK9_9HYPH</name>
<dbReference type="Proteomes" id="UP000509367">
    <property type="component" value="Chromosome"/>
</dbReference>
<dbReference type="KEGG" id="orm:HTY61_11340"/>